<comment type="caution">
    <text evidence="1">The sequence shown here is derived from an EMBL/GenBank/DDBJ whole genome shotgun (WGS) entry which is preliminary data.</text>
</comment>
<evidence type="ECO:0000313" key="1">
    <source>
        <dbReference type="EMBL" id="KZL67327.1"/>
    </source>
</evidence>
<dbReference type="EMBL" id="LFIW01002539">
    <property type="protein sequence ID" value="KZL67327.1"/>
    <property type="molecule type" value="Genomic_DNA"/>
</dbReference>
<keyword evidence="2" id="KW-1185">Reference proteome</keyword>
<keyword evidence="1" id="KW-0503">Monooxygenase</keyword>
<proteinExistence type="predicted"/>
<dbReference type="AlphaFoldDB" id="A0A161Y6A7"/>
<evidence type="ECO:0000313" key="2">
    <source>
        <dbReference type="Proteomes" id="UP000076584"/>
    </source>
</evidence>
<protein>
    <submittedName>
        <fullName evidence="1">Putative pentachlorophenol 4-monooxygenase protein</fullName>
    </submittedName>
</protein>
<name>A0A161Y6A7_COLIC</name>
<sequence length="203" mass="22360">MPSIATHGNVLWFKLDKYAYRIGYALVPELRANYPQTLKQEQTFEDAVDSLEPFKLAIPHGAIQDVAATMQRDNFVLLAGDAAHLAGTIKGWYSPFVLASYDSERRPIAHKPIEMDKLVSGAISGNIPVHYRKLVAKGANADGLITKIYPENMAFVSGLGISYPLSLINHEPLSGTVMSGHRAPDAMLEQPGRRITIRLFDVT</sequence>
<dbReference type="Gene3D" id="3.50.50.60">
    <property type="entry name" value="FAD/NAD(P)-binding domain"/>
    <property type="match status" value="1"/>
</dbReference>
<accession>A0A161Y6A7</accession>
<dbReference type="GO" id="GO:0004497">
    <property type="term" value="F:monooxygenase activity"/>
    <property type="evidence" value="ECO:0007669"/>
    <property type="project" value="UniProtKB-KW"/>
</dbReference>
<reference evidence="1 2" key="1">
    <citation type="submission" date="2015-06" db="EMBL/GenBank/DDBJ databases">
        <title>Survival trade-offs in plant roots during colonization by closely related pathogenic and mutualistic fungi.</title>
        <authorList>
            <person name="Hacquard S."/>
            <person name="Kracher B."/>
            <person name="Hiruma K."/>
            <person name="Weinman A."/>
            <person name="Muench P."/>
            <person name="Garrido Oter R."/>
            <person name="Ver Loren van Themaat E."/>
            <person name="Dallerey J.-F."/>
            <person name="Damm U."/>
            <person name="Henrissat B."/>
            <person name="Lespinet O."/>
            <person name="Thon M."/>
            <person name="Kemen E."/>
            <person name="McHardy A.C."/>
            <person name="Schulze-Lefert P."/>
            <person name="O'Connell R.J."/>
        </authorList>
    </citation>
    <scope>NUCLEOTIDE SEQUENCE [LARGE SCALE GENOMIC DNA]</scope>
    <source>
        <strain evidence="1 2">MAFF 238704</strain>
    </source>
</reference>
<dbReference type="STRING" id="1573173.A0A161Y6A7"/>
<gene>
    <name evidence="1" type="ORF">CI238_12315</name>
</gene>
<dbReference type="InterPro" id="IPR036188">
    <property type="entry name" value="FAD/NAD-bd_sf"/>
</dbReference>
<keyword evidence="1" id="KW-0560">Oxidoreductase</keyword>
<dbReference type="Proteomes" id="UP000076584">
    <property type="component" value="Unassembled WGS sequence"/>
</dbReference>
<organism evidence="1 2">
    <name type="scientific">Colletotrichum incanum</name>
    <name type="common">Soybean anthracnose fungus</name>
    <dbReference type="NCBI Taxonomy" id="1573173"/>
    <lineage>
        <taxon>Eukaryota</taxon>
        <taxon>Fungi</taxon>
        <taxon>Dikarya</taxon>
        <taxon>Ascomycota</taxon>
        <taxon>Pezizomycotina</taxon>
        <taxon>Sordariomycetes</taxon>
        <taxon>Hypocreomycetidae</taxon>
        <taxon>Glomerellales</taxon>
        <taxon>Glomerellaceae</taxon>
        <taxon>Colletotrichum</taxon>
        <taxon>Colletotrichum spaethianum species complex</taxon>
    </lineage>
</organism>